<feature type="domain" description="SHOCT" evidence="1">
    <location>
        <begin position="150"/>
        <end position="175"/>
    </location>
</feature>
<dbReference type="Proteomes" id="UP001148932">
    <property type="component" value="Unassembled WGS sequence"/>
</dbReference>
<dbReference type="Pfam" id="PF09851">
    <property type="entry name" value="SHOCT"/>
    <property type="match status" value="1"/>
</dbReference>
<evidence type="ECO:0000259" key="1">
    <source>
        <dbReference type="Pfam" id="PF09851"/>
    </source>
</evidence>
<dbReference type="RefSeq" id="WP_274109667.1">
    <property type="nucleotide sequence ID" value="NZ_JAPCKI010000004.1"/>
</dbReference>
<reference evidence="2" key="1">
    <citation type="submission" date="2022-10" db="EMBL/GenBank/DDBJ databases">
        <title>Description of microaerobic benzene degrading bacteria.</title>
        <authorList>
            <person name="Bedics A."/>
            <person name="Tancsics A."/>
            <person name="Banerjee S."/>
        </authorList>
    </citation>
    <scope>NUCLEOTIDE SEQUENCE</scope>
    <source>
        <strain evidence="2">D2M1</strain>
    </source>
</reference>
<comment type="caution">
    <text evidence="2">The sequence shown here is derived from an EMBL/GenBank/DDBJ whole genome shotgun (WGS) entry which is preliminary data.</text>
</comment>
<proteinExistence type="predicted"/>
<dbReference type="InterPro" id="IPR018649">
    <property type="entry name" value="SHOCT"/>
</dbReference>
<keyword evidence="3" id="KW-1185">Reference proteome</keyword>
<accession>A0ABT5RX03</accession>
<evidence type="ECO:0000313" key="3">
    <source>
        <dbReference type="Proteomes" id="UP001148932"/>
    </source>
</evidence>
<name>A0ABT5RX03_9BURK</name>
<gene>
    <name evidence="2" type="ORF">OIN59_09790</name>
</gene>
<organism evidence="2 3">
    <name type="scientific">Acidovorax benzenivorans</name>
    <dbReference type="NCBI Taxonomy" id="2987520"/>
    <lineage>
        <taxon>Bacteria</taxon>
        <taxon>Pseudomonadati</taxon>
        <taxon>Pseudomonadota</taxon>
        <taxon>Betaproteobacteria</taxon>
        <taxon>Burkholderiales</taxon>
        <taxon>Comamonadaceae</taxon>
        <taxon>Acidovorax</taxon>
    </lineage>
</organism>
<protein>
    <submittedName>
        <fullName evidence="2">SHOCT domain-containing protein</fullName>
    </submittedName>
</protein>
<dbReference type="EMBL" id="JAPCKI010000004">
    <property type="protein sequence ID" value="MDD2177726.1"/>
    <property type="molecule type" value="Genomic_DNA"/>
</dbReference>
<sequence length="179" mass="19852">MEEEIQEILATYRSSINDDKIFFSPHIPAKKLANAVSEFGGNDGADDALALIDNTVFGNAKDGLLLTRSALHVHNIMETPFHVLLSDIKDVQFQEGLLESVLKINGTYVFRSNVPKKSNAALFAEMLTAIVDTVKRHAPNASPAQRAKESLRELKELFDEGLLTEAEYTQKRQVLVAQI</sequence>
<evidence type="ECO:0000313" key="2">
    <source>
        <dbReference type="EMBL" id="MDD2177726.1"/>
    </source>
</evidence>